<dbReference type="PANTHER" id="PTHR13886">
    <property type="entry name" value="JNK/SAPK-ASSOCIATED PROTEIN"/>
    <property type="match status" value="1"/>
</dbReference>
<dbReference type="GO" id="GO:0005078">
    <property type="term" value="F:MAP-kinase scaffold activity"/>
    <property type="evidence" value="ECO:0007669"/>
    <property type="project" value="InterPro"/>
</dbReference>
<evidence type="ECO:0000259" key="1">
    <source>
        <dbReference type="Pfam" id="PF16471"/>
    </source>
</evidence>
<dbReference type="AlphaFoldDB" id="A0A8S3AYV8"/>
<accession>A0A8S3AYV8</accession>
<dbReference type="GO" id="GO:0008432">
    <property type="term" value="F:JUN kinase binding"/>
    <property type="evidence" value="ECO:0007669"/>
    <property type="project" value="TreeGrafter"/>
</dbReference>
<dbReference type="Gene3D" id="1.20.5.1000">
    <property type="entry name" value="arf6 gtpase in complex with a specific effector, jip4"/>
    <property type="match status" value="1"/>
</dbReference>
<organism evidence="2 3">
    <name type="scientific">Rotaria magnacalcarata</name>
    <dbReference type="NCBI Taxonomy" id="392030"/>
    <lineage>
        <taxon>Eukaryota</taxon>
        <taxon>Metazoa</taxon>
        <taxon>Spiralia</taxon>
        <taxon>Gnathifera</taxon>
        <taxon>Rotifera</taxon>
        <taxon>Eurotatoria</taxon>
        <taxon>Bdelloidea</taxon>
        <taxon>Philodinida</taxon>
        <taxon>Philodinidae</taxon>
        <taxon>Rotaria</taxon>
    </lineage>
</organism>
<evidence type="ECO:0000313" key="3">
    <source>
        <dbReference type="Proteomes" id="UP000676336"/>
    </source>
</evidence>
<dbReference type="Proteomes" id="UP000676336">
    <property type="component" value="Unassembled WGS sequence"/>
</dbReference>
<dbReference type="Pfam" id="PF16471">
    <property type="entry name" value="JIP_LZII"/>
    <property type="match status" value="1"/>
</dbReference>
<reference evidence="2" key="1">
    <citation type="submission" date="2021-02" db="EMBL/GenBank/DDBJ databases">
        <authorList>
            <person name="Nowell W R."/>
        </authorList>
    </citation>
    <scope>NUCLEOTIDE SEQUENCE</scope>
</reference>
<dbReference type="GO" id="GO:0030159">
    <property type="term" value="F:signaling receptor complex adaptor activity"/>
    <property type="evidence" value="ECO:0007669"/>
    <property type="project" value="TreeGrafter"/>
</dbReference>
<gene>
    <name evidence="2" type="ORF">SMN809_LOCUS46303</name>
</gene>
<dbReference type="InterPro" id="IPR039911">
    <property type="entry name" value="JIP3/JIP4"/>
</dbReference>
<feature type="domain" description="JNK-interacting protein leucine zipper II" evidence="1">
    <location>
        <begin position="6"/>
        <end position="44"/>
    </location>
</feature>
<sequence>GIFNDLGMTKEVSNLIKENNELLETKNALNVLKDDLLVKIEELSK</sequence>
<dbReference type="PANTHER" id="PTHR13886:SF4">
    <property type="entry name" value="JNK-INTERACTING PROTEIN 3"/>
    <property type="match status" value="1"/>
</dbReference>
<proteinExistence type="predicted"/>
<protein>
    <recommendedName>
        <fullName evidence="1">JNK-interacting protein leucine zipper II domain-containing protein</fullName>
    </recommendedName>
</protein>
<evidence type="ECO:0000313" key="2">
    <source>
        <dbReference type="EMBL" id="CAF4779976.1"/>
    </source>
</evidence>
<feature type="non-terminal residue" evidence="2">
    <location>
        <position position="1"/>
    </location>
</feature>
<comment type="caution">
    <text evidence="2">The sequence shown here is derived from an EMBL/GenBank/DDBJ whole genome shotgun (WGS) entry which is preliminary data.</text>
</comment>
<dbReference type="GO" id="GO:0005737">
    <property type="term" value="C:cytoplasm"/>
    <property type="evidence" value="ECO:0007669"/>
    <property type="project" value="TreeGrafter"/>
</dbReference>
<dbReference type="EMBL" id="CAJOBI010143719">
    <property type="protein sequence ID" value="CAF4779976.1"/>
    <property type="molecule type" value="Genomic_DNA"/>
</dbReference>
<name>A0A8S3AYV8_9BILA</name>
<dbReference type="GO" id="GO:0016192">
    <property type="term" value="P:vesicle-mediated transport"/>
    <property type="evidence" value="ECO:0007669"/>
    <property type="project" value="TreeGrafter"/>
</dbReference>
<dbReference type="GO" id="GO:0019894">
    <property type="term" value="F:kinesin binding"/>
    <property type="evidence" value="ECO:0007669"/>
    <property type="project" value="TreeGrafter"/>
</dbReference>
<dbReference type="InterPro" id="IPR032486">
    <property type="entry name" value="JIP_LZII"/>
</dbReference>